<dbReference type="Pfam" id="PF13517">
    <property type="entry name" value="FG-GAP_3"/>
    <property type="match status" value="1"/>
</dbReference>
<evidence type="ECO:0000256" key="1">
    <source>
        <dbReference type="ARBA" id="ARBA00022729"/>
    </source>
</evidence>
<keyword evidence="4" id="KW-1185">Reference proteome</keyword>
<organism evidence="3 4">
    <name type="scientific">Flavivirga aquimarina</name>
    <dbReference type="NCBI Taxonomy" id="2027862"/>
    <lineage>
        <taxon>Bacteria</taxon>
        <taxon>Pseudomonadati</taxon>
        <taxon>Bacteroidota</taxon>
        <taxon>Flavobacteriia</taxon>
        <taxon>Flavobacteriales</taxon>
        <taxon>Flavobacteriaceae</taxon>
        <taxon>Flavivirga</taxon>
    </lineage>
</organism>
<sequence>MKVNKTILITILFLSVMSSQSYAQTTTKSGTKNGLGPNDFPELINANIPGAPKLGKPQLIMGDSIPIRGEGKGWAAPAVYDWDGDEKKDLLIGEFRSGYKYGLNTGHFVRVYQNKGTEDAPEFNDDFFYANGINDLRESTGTPLSIYTWCCFPFTPRFTDLDADGFTDLLTGQYNPGYITWFRGSQDGFLPGITLEEDYDALIASKQNNQSLPITDPKGMKYWNYSSVDFGDFDNDGDQDMIVGGGALRICENIGTKSTPKFGKRELLLDTQGQALEGGSLAVPYVVDWDGDGVLDILMTDSFRARRSAAVIFFRGLKSKKEELCFEAGIPLFSTKNDKKEFPGSWLNVCVTDWNNDGVN</sequence>
<comment type="caution">
    <text evidence="3">The sequence shown here is derived from an EMBL/GenBank/DDBJ whole genome shotgun (WGS) entry which is preliminary data.</text>
</comment>
<dbReference type="PANTHER" id="PTHR44103">
    <property type="entry name" value="PROPROTEIN CONVERTASE P"/>
    <property type="match status" value="1"/>
</dbReference>
<feature type="signal peptide" evidence="2">
    <location>
        <begin position="1"/>
        <end position="23"/>
    </location>
</feature>
<dbReference type="RefSeq" id="WP_303277273.1">
    <property type="nucleotide sequence ID" value="NZ_JAUOEK010000079.1"/>
</dbReference>
<evidence type="ECO:0000313" key="4">
    <source>
        <dbReference type="Proteomes" id="UP001176883"/>
    </source>
</evidence>
<dbReference type="InterPro" id="IPR028994">
    <property type="entry name" value="Integrin_alpha_N"/>
</dbReference>
<feature type="chain" id="PRO_5045998704" evidence="2">
    <location>
        <begin position="24"/>
        <end position="360"/>
    </location>
</feature>
<dbReference type="PANTHER" id="PTHR44103:SF1">
    <property type="entry name" value="PROPROTEIN CONVERTASE P"/>
    <property type="match status" value="1"/>
</dbReference>
<evidence type="ECO:0000256" key="2">
    <source>
        <dbReference type="SAM" id="SignalP"/>
    </source>
</evidence>
<dbReference type="EMBL" id="JAUOEK010000079">
    <property type="protein sequence ID" value="MDO5969577.1"/>
    <property type="molecule type" value="Genomic_DNA"/>
</dbReference>
<feature type="non-terminal residue" evidence="3">
    <location>
        <position position="360"/>
    </location>
</feature>
<dbReference type="InterPro" id="IPR013517">
    <property type="entry name" value="FG-GAP"/>
</dbReference>
<dbReference type="Gene3D" id="2.130.10.130">
    <property type="entry name" value="Integrin alpha, N-terminal"/>
    <property type="match status" value="1"/>
</dbReference>
<evidence type="ECO:0000313" key="3">
    <source>
        <dbReference type="EMBL" id="MDO5969577.1"/>
    </source>
</evidence>
<reference evidence="3" key="1">
    <citation type="submission" date="2023-07" db="EMBL/GenBank/DDBJ databases">
        <title>Two novel species in the genus Flavivirga.</title>
        <authorList>
            <person name="Kwon K."/>
        </authorList>
    </citation>
    <scope>NUCLEOTIDE SEQUENCE</scope>
    <source>
        <strain evidence="3">KCTC 52353</strain>
    </source>
</reference>
<accession>A0ABT8W940</accession>
<name>A0ABT8W940_9FLAO</name>
<keyword evidence="1 2" id="KW-0732">Signal</keyword>
<protein>
    <submittedName>
        <fullName evidence="3">FG-GAP-like repeat-containing protein</fullName>
    </submittedName>
</protein>
<dbReference type="SUPFAM" id="SSF69318">
    <property type="entry name" value="Integrin alpha N-terminal domain"/>
    <property type="match status" value="1"/>
</dbReference>
<dbReference type="Proteomes" id="UP001176883">
    <property type="component" value="Unassembled WGS sequence"/>
</dbReference>
<gene>
    <name evidence="3" type="ORF">Q4Q35_07145</name>
</gene>
<proteinExistence type="predicted"/>